<name>A0A7J5YLQ5_DISMA</name>
<proteinExistence type="predicted"/>
<comment type="caution">
    <text evidence="2">The sequence shown here is derived from an EMBL/GenBank/DDBJ whole genome shotgun (WGS) entry which is preliminary data.</text>
</comment>
<accession>A0A7J5YLQ5</accession>
<feature type="compositionally biased region" description="Basic and acidic residues" evidence="1">
    <location>
        <begin position="67"/>
        <end position="77"/>
    </location>
</feature>
<sequence length="148" mass="16435">KGSVGGGDVRQEEEEEDDEEDEDDHEDDGDSFFDDPMPKPQKTYGCRTSPAGEKASQRTSRASRPRGFRDSKNDKTASLHLEGDEDYDDDFNSHRSDLSRSELSIGEEIEEVSIEGPENSDKMEDATQDLSVSQLSLSHGADYMEAVP</sequence>
<evidence type="ECO:0000256" key="1">
    <source>
        <dbReference type="SAM" id="MobiDB-lite"/>
    </source>
</evidence>
<keyword evidence="3" id="KW-1185">Reference proteome</keyword>
<reference evidence="2 3" key="1">
    <citation type="submission" date="2020-03" db="EMBL/GenBank/DDBJ databases">
        <title>Dissostichus mawsoni Genome sequencing and assembly.</title>
        <authorList>
            <person name="Park H."/>
        </authorList>
    </citation>
    <scope>NUCLEOTIDE SEQUENCE [LARGE SCALE GENOMIC DNA]</scope>
    <source>
        <strain evidence="2">DM0001</strain>
        <tissue evidence="2">Muscle</tissue>
    </source>
</reference>
<organism evidence="2 3">
    <name type="scientific">Dissostichus mawsoni</name>
    <name type="common">Antarctic cod</name>
    <dbReference type="NCBI Taxonomy" id="36200"/>
    <lineage>
        <taxon>Eukaryota</taxon>
        <taxon>Metazoa</taxon>
        <taxon>Chordata</taxon>
        <taxon>Craniata</taxon>
        <taxon>Vertebrata</taxon>
        <taxon>Euteleostomi</taxon>
        <taxon>Actinopterygii</taxon>
        <taxon>Neopterygii</taxon>
        <taxon>Teleostei</taxon>
        <taxon>Neoteleostei</taxon>
        <taxon>Acanthomorphata</taxon>
        <taxon>Eupercaria</taxon>
        <taxon>Perciformes</taxon>
        <taxon>Notothenioidei</taxon>
        <taxon>Nototheniidae</taxon>
        <taxon>Dissostichus</taxon>
    </lineage>
</organism>
<feature type="region of interest" description="Disordered" evidence="1">
    <location>
        <begin position="1"/>
        <end position="148"/>
    </location>
</feature>
<feature type="non-terminal residue" evidence="2">
    <location>
        <position position="1"/>
    </location>
</feature>
<protein>
    <submittedName>
        <fullName evidence="2">Uncharacterized protein</fullName>
    </submittedName>
</protein>
<feature type="compositionally biased region" description="Basic and acidic residues" evidence="1">
    <location>
        <begin position="91"/>
        <end position="100"/>
    </location>
</feature>
<evidence type="ECO:0000313" key="2">
    <source>
        <dbReference type="EMBL" id="KAF3850375.1"/>
    </source>
</evidence>
<gene>
    <name evidence="2" type="ORF">F7725_020094</name>
</gene>
<evidence type="ECO:0000313" key="3">
    <source>
        <dbReference type="Proteomes" id="UP000518266"/>
    </source>
</evidence>
<feature type="compositionally biased region" description="Acidic residues" evidence="1">
    <location>
        <begin position="11"/>
        <end position="33"/>
    </location>
</feature>
<dbReference type="OrthoDB" id="2160638at2759"/>
<dbReference type="AlphaFoldDB" id="A0A7J5YLQ5"/>
<dbReference type="Proteomes" id="UP000518266">
    <property type="component" value="Unassembled WGS sequence"/>
</dbReference>
<dbReference type="EMBL" id="JAAKFY010000011">
    <property type="protein sequence ID" value="KAF3850375.1"/>
    <property type="molecule type" value="Genomic_DNA"/>
</dbReference>
<feature type="compositionally biased region" description="Polar residues" evidence="1">
    <location>
        <begin position="128"/>
        <end position="137"/>
    </location>
</feature>